<dbReference type="RefSeq" id="WP_119924579.1">
    <property type="nucleotide sequence ID" value="NZ_QZEY01000001.1"/>
</dbReference>
<dbReference type="OrthoDB" id="3526639at2"/>
<feature type="region of interest" description="Disordered" evidence="1">
    <location>
        <begin position="51"/>
        <end position="81"/>
    </location>
</feature>
<protein>
    <submittedName>
        <fullName evidence="2">Uncharacterized protein</fullName>
    </submittedName>
</protein>
<feature type="compositionally biased region" description="Basic residues" evidence="1">
    <location>
        <begin position="65"/>
        <end position="76"/>
    </location>
</feature>
<sequence length="101" mass="11023">MSEPFHAYRETVRAFPDPVCVTWVNGLGPAEILRHLDGDPADISEATWDDVRGDAFGSPAPPTRNGRRSPPRHRPGPRWAVRPSISATTWLTCSRSTGGSS</sequence>
<organism evidence="2 3">
    <name type="scientific">Bailinhaonella thermotolerans</name>
    <dbReference type="NCBI Taxonomy" id="1070861"/>
    <lineage>
        <taxon>Bacteria</taxon>
        <taxon>Bacillati</taxon>
        <taxon>Actinomycetota</taxon>
        <taxon>Actinomycetes</taxon>
        <taxon>Streptosporangiales</taxon>
        <taxon>Streptosporangiaceae</taxon>
        <taxon>Bailinhaonella</taxon>
    </lineage>
</organism>
<dbReference type="EMBL" id="QZEY01000001">
    <property type="protein sequence ID" value="RJL35605.1"/>
    <property type="molecule type" value="Genomic_DNA"/>
</dbReference>
<evidence type="ECO:0000256" key="1">
    <source>
        <dbReference type="SAM" id="MobiDB-lite"/>
    </source>
</evidence>
<evidence type="ECO:0000313" key="3">
    <source>
        <dbReference type="Proteomes" id="UP000265768"/>
    </source>
</evidence>
<gene>
    <name evidence="2" type="ORF">D5H75_02105</name>
</gene>
<accession>A0A3A4B1J4</accession>
<dbReference type="Proteomes" id="UP000265768">
    <property type="component" value="Unassembled WGS sequence"/>
</dbReference>
<reference evidence="2 3" key="1">
    <citation type="submission" date="2018-09" db="EMBL/GenBank/DDBJ databases">
        <title>YIM 75507 draft genome.</title>
        <authorList>
            <person name="Tang S."/>
            <person name="Feng Y."/>
        </authorList>
    </citation>
    <scope>NUCLEOTIDE SEQUENCE [LARGE SCALE GENOMIC DNA]</scope>
    <source>
        <strain evidence="2 3">YIM 75507</strain>
    </source>
</reference>
<proteinExistence type="predicted"/>
<evidence type="ECO:0000313" key="2">
    <source>
        <dbReference type="EMBL" id="RJL35605.1"/>
    </source>
</evidence>
<keyword evidence="3" id="KW-1185">Reference proteome</keyword>
<comment type="caution">
    <text evidence="2">The sequence shown here is derived from an EMBL/GenBank/DDBJ whole genome shotgun (WGS) entry which is preliminary data.</text>
</comment>
<dbReference type="AlphaFoldDB" id="A0A3A4B1J4"/>
<name>A0A3A4B1J4_9ACTN</name>